<dbReference type="RefSeq" id="WP_184392891.1">
    <property type="nucleotide sequence ID" value="NZ_BAAAJD010000138.1"/>
</dbReference>
<accession>A0A7W8QP15</accession>
<evidence type="ECO:0000256" key="2">
    <source>
        <dbReference type="RuleBase" id="RU362080"/>
    </source>
</evidence>
<comment type="similarity">
    <text evidence="1 2">Belongs to the phD/YefM antitoxin family.</text>
</comment>
<dbReference type="Gene3D" id="3.40.1620.10">
    <property type="entry name" value="YefM-like domain"/>
    <property type="match status" value="1"/>
</dbReference>
<comment type="function">
    <text evidence="2">Antitoxin component of a type II toxin-antitoxin (TA) system.</text>
</comment>
<dbReference type="Pfam" id="PF02604">
    <property type="entry name" value="PhdYeFM_antitox"/>
    <property type="match status" value="1"/>
</dbReference>
<evidence type="ECO:0000256" key="1">
    <source>
        <dbReference type="ARBA" id="ARBA00009981"/>
    </source>
</evidence>
<reference evidence="3 4" key="1">
    <citation type="submission" date="2020-08" db="EMBL/GenBank/DDBJ databases">
        <title>Sequencing the genomes of 1000 actinobacteria strains.</title>
        <authorList>
            <person name="Klenk H.-P."/>
        </authorList>
    </citation>
    <scope>NUCLEOTIDE SEQUENCE [LARGE SCALE GENOMIC DNA]</scope>
    <source>
        <strain evidence="3 4">DSM 44551</strain>
    </source>
</reference>
<dbReference type="EMBL" id="JACHDB010000001">
    <property type="protein sequence ID" value="MBB5433278.1"/>
    <property type="molecule type" value="Genomic_DNA"/>
</dbReference>
<evidence type="ECO:0000313" key="3">
    <source>
        <dbReference type="EMBL" id="MBB5433278.1"/>
    </source>
</evidence>
<organism evidence="3 4">
    <name type="scientific">Nocardiopsis composta</name>
    <dbReference type="NCBI Taxonomy" id="157465"/>
    <lineage>
        <taxon>Bacteria</taxon>
        <taxon>Bacillati</taxon>
        <taxon>Actinomycetota</taxon>
        <taxon>Actinomycetes</taxon>
        <taxon>Streptosporangiales</taxon>
        <taxon>Nocardiopsidaceae</taxon>
        <taxon>Nocardiopsis</taxon>
    </lineage>
</organism>
<dbReference type="InterPro" id="IPR036165">
    <property type="entry name" value="YefM-like_sf"/>
</dbReference>
<dbReference type="AlphaFoldDB" id="A0A7W8QP15"/>
<dbReference type="NCBIfam" id="TIGR01552">
    <property type="entry name" value="phd_fam"/>
    <property type="match status" value="1"/>
</dbReference>
<name>A0A7W8QP15_9ACTN</name>
<keyword evidence="4" id="KW-1185">Reference proteome</keyword>
<protein>
    <recommendedName>
        <fullName evidence="2">Antitoxin</fullName>
    </recommendedName>
</protein>
<evidence type="ECO:0000313" key="4">
    <source>
        <dbReference type="Proteomes" id="UP000572635"/>
    </source>
</evidence>
<gene>
    <name evidence="3" type="ORF">HDA36_003362</name>
</gene>
<dbReference type="SUPFAM" id="SSF143120">
    <property type="entry name" value="YefM-like"/>
    <property type="match status" value="1"/>
</dbReference>
<comment type="caution">
    <text evidence="3">The sequence shown here is derived from an EMBL/GenBank/DDBJ whole genome shotgun (WGS) entry which is preliminary data.</text>
</comment>
<dbReference type="InterPro" id="IPR006442">
    <property type="entry name" value="Antitoxin_Phd/YefM"/>
</dbReference>
<proteinExistence type="inferred from homology"/>
<sequence>MSEMPVESIRQVRDHLADVVDRADREDEPTVITRRGKEVAAVVPIDMLRRFQEYEEQAIIRMVRERMANPEPGIPLEEVMAETLARPE</sequence>
<dbReference type="Proteomes" id="UP000572635">
    <property type="component" value="Unassembled WGS sequence"/>
</dbReference>